<evidence type="ECO:0000256" key="6">
    <source>
        <dbReference type="ARBA" id="ARBA00022692"/>
    </source>
</evidence>
<comment type="caution">
    <text evidence="12">The sequence shown here is derived from an EMBL/GenBank/DDBJ whole genome shotgun (WGS) entry which is preliminary data.</text>
</comment>
<keyword evidence="4" id="KW-1003">Cell membrane</keyword>
<dbReference type="Gene3D" id="1.25.40.10">
    <property type="entry name" value="Tetratricopeptide repeat domain"/>
    <property type="match status" value="1"/>
</dbReference>
<dbReference type="GO" id="GO:0006779">
    <property type="term" value="P:porphyrin-containing compound biosynthetic process"/>
    <property type="evidence" value="ECO:0007669"/>
    <property type="project" value="UniProtKB-KW"/>
</dbReference>
<evidence type="ECO:0000313" key="13">
    <source>
        <dbReference type="Proteomes" id="UP000006327"/>
    </source>
</evidence>
<evidence type="ECO:0000256" key="10">
    <source>
        <dbReference type="SAM" id="Phobius"/>
    </source>
</evidence>
<evidence type="ECO:0000256" key="1">
    <source>
        <dbReference type="ARBA" id="ARBA00002962"/>
    </source>
</evidence>
<dbReference type="OrthoDB" id="7067577at2"/>
<evidence type="ECO:0000256" key="3">
    <source>
        <dbReference type="ARBA" id="ARBA00004744"/>
    </source>
</evidence>
<evidence type="ECO:0000256" key="7">
    <source>
        <dbReference type="ARBA" id="ARBA00022989"/>
    </source>
</evidence>
<protein>
    <submittedName>
        <fullName evidence="12">HemY protein</fullName>
    </submittedName>
</protein>
<evidence type="ECO:0000256" key="2">
    <source>
        <dbReference type="ARBA" id="ARBA00004429"/>
    </source>
</evidence>
<dbReference type="InterPro" id="IPR005254">
    <property type="entry name" value="Heme_biosyn_assoc_TPR_pro"/>
</dbReference>
<keyword evidence="13" id="KW-1185">Reference proteome</keyword>
<dbReference type="InterPro" id="IPR010817">
    <property type="entry name" value="HemY_N"/>
</dbReference>
<feature type="transmembrane region" description="Helical" evidence="10">
    <location>
        <begin position="7"/>
        <end position="25"/>
    </location>
</feature>
<dbReference type="NCBIfam" id="TIGR00540">
    <property type="entry name" value="TPR_hemY_coli"/>
    <property type="match status" value="1"/>
</dbReference>
<proteinExistence type="predicted"/>
<dbReference type="Pfam" id="PF07219">
    <property type="entry name" value="HemY_N"/>
    <property type="match status" value="1"/>
</dbReference>
<sequence>MRQLIRIFLVLVILLITVVIAAMIFDDSGYVMVEFNGWVVEMNVWSLSLSLIAIFVGFMFINLLVKATIAAASGSKNWLGNWGSRKKQNAFTSGLIALAETNYLLARENFLKIENEDFDGINLLAAAEAEVQLGQPQQAKSYWRMATTFEKSAMAANLCLIRDALQHQQANDALTLIQGLSEKQQGQAPVLKLWAQALGQAGKWQELQEKLKGWKKALGDDYEPLMHQASKGNFAEIASKEGASQLKQNWQSLPRATRKDPAQQAAYIQQLIDQGMFADAEHALVEYQKSDPHPLLIPLFKLIKLPNPVAAIKKLEAWLKQDDLNVDLLSALGHVAYNANDKVLAEKALSKAIKLGNRQEDLILMASIKESQNDQTQALQLYKQSMLPRG</sequence>
<dbReference type="InterPro" id="IPR011990">
    <property type="entry name" value="TPR-like_helical_dom_sf"/>
</dbReference>
<evidence type="ECO:0000256" key="8">
    <source>
        <dbReference type="ARBA" id="ARBA00023136"/>
    </source>
</evidence>
<gene>
    <name evidence="12" type="primary">hemY</name>
    <name evidence="12" type="ORF">GARC_4791</name>
</gene>
<dbReference type="Proteomes" id="UP000006327">
    <property type="component" value="Unassembled WGS sequence"/>
</dbReference>
<reference evidence="12 13" key="1">
    <citation type="journal article" date="2017" name="Antonie Van Leeuwenhoek">
        <title>Rhizobium rhizosphaerae sp. nov., a novel species isolated from rice rhizosphere.</title>
        <authorList>
            <person name="Zhao J.J."/>
            <person name="Zhang J."/>
            <person name="Zhang R.J."/>
            <person name="Zhang C.W."/>
            <person name="Yin H.Q."/>
            <person name="Zhang X.X."/>
        </authorList>
    </citation>
    <scope>NUCLEOTIDE SEQUENCE [LARGE SCALE GENOMIC DNA]</scope>
    <source>
        <strain evidence="12 13">BSs20135</strain>
    </source>
</reference>
<keyword evidence="6 10" id="KW-0812">Transmembrane</keyword>
<comment type="pathway">
    <text evidence="3">Porphyrin-containing compound metabolism; protoheme biosynthesis.</text>
</comment>
<keyword evidence="9" id="KW-0627">Porphyrin biosynthesis</keyword>
<dbReference type="eggNOG" id="COG3071">
    <property type="taxonomic scope" value="Bacteria"/>
</dbReference>
<evidence type="ECO:0000259" key="11">
    <source>
        <dbReference type="Pfam" id="PF07219"/>
    </source>
</evidence>
<evidence type="ECO:0000256" key="4">
    <source>
        <dbReference type="ARBA" id="ARBA00022475"/>
    </source>
</evidence>
<dbReference type="EMBL" id="BAEO01000065">
    <property type="protein sequence ID" value="GAC21728.1"/>
    <property type="molecule type" value="Genomic_DNA"/>
</dbReference>
<evidence type="ECO:0000256" key="9">
    <source>
        <dbReference type="ARBA" id="ARBA00023244"/>
    </source>
</evidence>
<feature type="transmembrane region" description="Helical" evidence="10">
    <location>
        <begin position="45"/>
        <end position="65"/>
    </location>
</feature>
<comment type="function">
    <text evidence="1">Involved in a late step of protoheme IX synthesis.</text>
</comment>
<feature type="domain" description="HemY N-terminal" evidence="11">
    <location>
        <begin position="29"/>
        <end position="132"/>
    </location>
</feature>
<dbReference type="GO" id="GO:0005886">
    <property type="term" value="C:plasma membrane"/>
    <property type="evidence" value="ECO:0007669"/>
    <property type="project" value="UniProtKB-SubCell"/>
</dbReference>
<dbReference type="GO" id="GO:0042168">
    <property type="term" value="P:heme metabolic process"/>
    <property type="evidence" value="ECO:0007669"/>
    <property type="project" value="InterPro"/>
</dbReference>
<evidence type="ECO:0000313" key="12">
    <source>
        <dbReference type="EMBL" id="GAC21728.1"/>
    </source>
</evidence>
<dbReference type="RefSeq" id="WP_007625006.1">
    <property type="nucleotide sequence ID" value="NZ_BAEO01000065.1"/>
</dbReference>
<keyword evidence="5" id="KW-0997">Cell inner membrane</keyword>
<dbReference type="UniPathway" id="UPA00252"/>
<evidence type="ECO:0000256" key="5">
    <source>
        <dbReference type="ARBA" id="ARBA00022519"/>
    </source>
</evidence>
<keyword evidence="8 10" id="KW-0472">Membrane</keyword>
<dbReference type="STRING" id="493475.GARC_4791"/>
<dbReference type="AlphaFoldDB" id="K6YYA6"/>
<name>K6YYA6_9ALTE</name>
<keyword evidence="7 10" id="KW-1133">Transmembrane helix</keyword>
<accession>K6YYA6</accession>
<organism evidence="12 13">
    <name type="scientific">Paraglaciecola arctica BSs20135</name>
    <dbReference type="NCBI Taxonomy" id="493475"/>
    <lineage>
        <taxon>Bacteria</taxon>
        <taxon>Pseudomonadati</taxon>
        <taxon>Pseudomonadota</taxon>
        <taxon>Gammaproteobacteria</taxon>
        <taxon>Alteromonadales</taxon>
        <taxon>Alteromonadaceae</taxon>
        <taxon>Paraglaciecola</taxon>
    </lineage>
</organism>
<dbReference type="SUPFAM" id="SSF81901">
    <property type="entry name" value="HCP-like"/>
    <property type="match status" value="1"/>
</dbReference>
<comment type="subcellular location">
    <subcellularLocation>
        <location evidence="2">Cell inner membrane</location>
        <topology evidence="2">Multi-pass membrane protein</topology>
    </subcellularLocation>
</comment>